<evidence type="ECO:0000313" key="4">
    <source>
        <dbReference type="EMBL" id="ACZ20853.1"/>
    </source>
</evidence>
<organism evidence="4 5">
    <name type="scientific">Sanguibacter keddieii (strain ATCC 51767 / DSM 10542 / NCFB 3025 / ST-74)</name>
    <dbReference type="NCBI Taxonomy" id="446469"/>
    <lineage>
        <taxon>Bacteria</taxon>
        <taxon>Bacillati</taxon>
        <taxon>Actinomycetota</taxon>
        <taxon>Actinomycetes</taxon>
        <taxon>Micrococcales</taxon>
        <taxon>Sanguibacteraceae</taxon>
        <taxon>Sanguibacter</taxon>
    </lineage>
</organism>
<dbReference type="PANTHER" id="PTHR10491:SF4">
    <property type="entry name" value="METHIONINE ADENOSYLTRANSFERASE 2 SUBUNIT BETA"/>
    <property type="match status" value="1"/>
</dbReference>
<dbReference type="EC" id="1.1.1.133" evidence="2"/>
<dbReference type="Pfam" id="PF04321">
    <property type="entry name" value="RmlD_sub_bind"/>
    <property type="match status" value="1"/>
</dbReference>
<keyword evidence="2" id="KW-0521">NADP</keyword>
<dbReference type="GO" id="GO:0008831">
    <property type="term" value="F:dTDP-4-dehydrorhamnose reductase activity"/>
    <property type="evidence" value="ECO:0007669"/>
    <property type="project" value="UniProtKB-EC"/>
</dbReference>
<dbReference type="Proteomes" id="UP000000322">
    <property type="component" value="Chromosome"/>
</dbReference>
<evidence type="ECO:0000256" key="1">
    <source>
        <dbReference type="ARBA" id="ARBA00010944"/>
    </source>
</evidence>
<dbReference type="STRING" id="446469.Sked_09030"/>
<dbReference type="Gene3D" id="3.40.50.720">
    <property type="entry name" value="NAD(P)-binding Rossmann-like Domain"/>
    <property type="match status" value="1"/>
</dbReference>
<dbReference type="RefSeq" id="WP_012865922.1">
    <property type="nucleotide sequence ID" value="NC_013521.1"/>
</dbReference>
<dbReference type="EMBL" id="CP001819">
    <property type="protein sequence ID" value="ACZ20853.1"/>
    <property type="molecule type" value="Genomic_DNA"/>
</dbReference>
<dbReference type="NCBIfam" id="TIGR01214">
    <property type="entry name" value="rmlD"/>
    <property type="match status" value="1"/>
</dbReference>
<dbReference type="GO" id="GO:0005829">
    <property type="term" value="C:cytosol"/>
    <property type="evidence" value="ECO:0007669"/>
    <property type="project" value="TreeGrafter"/>
</dbReference>
<dbReference type="InterPro" id="IPR005913">
    <property type="entry name" value="dTDP_dehydrorham_reduct"/>
</dbReference>
<gene>
    <name evidence="4" type="ordered locus">Sked_09030</name>
</gene>
<comment type="pathway">
    <text evidence="2">Carbohydrate biosynthesis; dTDP-L-rhamnose biosynthesis.</text>
</comment>
<accession>D1BC73</accession>
<keyword evidence="5" id="KW-1185">Reference proteome</keyword>
<comment type="similarity">
    <text evidence="1 2">Belongs to the dTDP-4-dehydrorhamnose reductase family.</text>
</comment>
<dbReference type="KEGG" id="ske:Sked_09030"/>
<dbReference type="Gene3D" id="3.90.25.10">
    <property type="entry name" value="UDP-galactose 4-epimerase, domain 1"/>
    <property type="match status" value="1"/>
</dbReference>
<evidence type="ECO:0000313" key="5">
    <source>
        <dbReference type="Proteomes" id="UP000000322"/>
    </source>
</evidence>
<dbReference type="GO" id="GO:0019305">
    <property type="term" value="P:dTDP-rhamnose biosynthetic process"/>
    <property type="evidence" value="ECO:0007669"/>
    <property type="project" value="UniProtKB-UniPathway"/>
</dbReference>
<dbReference type="InterPro" id="IPR036291">
    <property type="entry name" value="NAD(P)-bd_dom_sf"/>
</dbReference>
<dbReference type="eggNOG" id="COG1091">
    <property type="taxonomic scope" value="Bacteria"/>
</dbReference>
<feature type="domain" description="RmlD-like substrate binding" evidence="3">
    <location>
        <begin position="19"/>
        <end position="285"/>
    </location>
</feature>
<dbReference type="AlphaFoldDB" id="D1BC73"/>
<keyword evidence="2" id="KW-0560">Oxidoreductase</keyword>
<dbReference type="HOGENOM" id="CLU_045518_1_2_11"/>
<evidence type="ECO:0000259" key="3">
    <source>
        <dbReference type="Pfam" id="PF04321"/>
    </source>
</evidence>
<proteinExistence type="inferred from homology"/>
<protein>
    <recommendedName>
        <fullName evidence="2">dTDP-4-dehydrorhamnose reductase</fullName>
        <ecNumber evidence="2">1.1.1.133</ecNumber>
    </recommendedName>
</protein>
<dbReference type="InterPro" id="IPR029903">
    <property type="entry name" value="RmlD-like-bd"/>
</dbReference>
<reference evidence="4 5" key="1">
    <citation type="journal article" date="2009" name="Stand. Genomic Sci.">
        <title>Complete genome sequence of Sanguibacter keddieii type strain (ST-74).</title>
        <authorList>
            <person name="Ivanova N."/>
            <person name="Sikorski J."/>
            <person name="Sims D."/>
            <person name="Brettin T."/>
            <person name="Detter J.C."/>
            <person name="Han C."/>
            <person name="Lapidus A."/>
            <person name="Copeland A."/>
            <person name="Glavina Del Rio T."/>
            <person name="Nolan M."/>
            <person name="Chen F."/>
            <person name="Lucas S."/>
            <person name="Tice H."/>
            <person name="Cheng J.F."/>
            <person name="Bruce D."/>
            <person name="Goodwin L."/>
            <person name="Pitluck S."/>
            <person name="Pati A."/>
            <person name="Mavromatis K."/>
            <person name="Chen A."/>
            <person name="Palaniappan K."/>
            <person name="D'haeseleer P."/>
            <person name="Chain P."/>
            <person name="Bristow J."/>
            <person name="Eisen J.A."/>
            <person name="Markowitz V."/>
            <person name="Hugenholtz P."/>
            <person name="Goker M."/>
            <person name="Pukall R."/>
            <person name="Klenk H.P."/>
            <person name="Kyrpides N.C."/>
        </authorList>
    </citation>
    <scope>NUCLEOTIDE SEQUENCE [LARGE SCALE GENOMIC DNA]</scope>
    <source>
        <strain evidence="5">ATCC 51767 / DSM 10542 / NCFB 3025 / ST-74</strain>
    </source>
</reference>
<dbReference type="PANTHER" id="PTHR10491">
    <property type="entry name" value="DTDP-4-DEHYDRORHAMNOSE REDUCTASE"/>
    <property type="match status" value="1"/>
</dbReference>
<name>D1BC73_SANKS</name>
<dbReference type="CDD" id="cd05254">
    <property type="entry name" value="dTDP_HR_like_SDR_e"/>
    <property type="match status" value="1"/>
</dbReference>
<dbReference type="UniPathway" id="UPA00124"/>
<evidence type="ECO:0000256" key="2">
    <source>
        <dbReference type="RuleBase" id="RU364082"/>
    </source>
</evidence>
<dbReference type="SUPFAM" id="SSF51735">
    <property type="entry name" value="NAD(P)-binding Rossmann-fold domains"/>
    <property type="match status" value="1"/>
</dbReference>
<sequence>MAQASSTTPAAERPARWAVVGAAGMLGQDVVARLERDGRDVTALTRAELDVTDAAACLAALAGYDVVVNCTAWTAVDDAETQEGAAFAVNAVGAANLAQAAAARGARLVQVSTDYVFAGSATTPYEADAVVAPVSAYGRTKAAGEWAVRAASPQHHVVRTAWLYGAGGGSFPRTIARVAGERGAVSVVDDQRGQPTWTGDVADLVVRLVDADVPGGTFHATSSGEATWFDFAREAVATAGLDRDVVTPTTSADFVRPAPRPSYSVLGHASLVAAGVTPIGDWRDRWAVAGPQVVAPA</sequence>
<comment type="function">
    <text evidence="2">Catalyzes the reduction of dTDP-6-deoxy-L-lyxo-4-hexulose to yield dTDP-L-rhamnose.</text>
</comment>